<name>A0A1H0IUW2_9GAMM</name>
<dbReference type="InterPro" id="IPR009100">
    <property type="entry name" value="AcylCoA_DH/oxidase_NM_dom_sf"/>
</dbReference>
<keyword evidence="6 11" id="KW-0560">Oxidoreductase</keyword>
<evidence type="ECO:0000256" key="11">
    <source>
        <dbReference type="RuleBase" id="RU362125"/>
    </source>
</evidence>
<reference evidence="16" key="1">
    <citation type="submission" date="2016-10" db="EMBL/GenBank/DDBJ databases">
        <authorList>
            <person name="Varghese N."/>
            <person name="Submissions S."/>
        </authorList>
    </citation>
    <scope>NUCLEOTIDE SEQUENCE [LARGE SCALE GENOMIC DNA]</scope>
    <source>
        <strain evidence="16">CGMCC 1.6444</strain>
    </source>
</reference>
<dbReference type="InterPro" id="IPR009075">
    <property type="entry name" value="AcylCo_DH/oxidase_C"/>
</dbReference>
<protein>
    <recommendedName>
        <fullName evidence="9">glutaryl-CoA dehydrogenase (ETF)</fullName>
        <ecNumber evidence="9">1.3.8.6</ecNumber>
    </recommendedName>
</protein>
<comment type="pathway">
    <text evidence="8">Amino-acid metabolism; tryptophan metabolism.</text>
</comment>
<dbReference type="InterPro" id="IPR006091">
    <property type="entry name" value="Acyl-CoA_Oxase/DH_mid-dom"/>
</dbReference>
<evidence type="ECO:0000256" key="10">
    <source>
        <dbReference type="ARBA" id="ARBA00049493"/>
    </source>
</evidence>
<dbReference type="InterPro" id="IPR046373">
    <property type="entry name" value="Acyl-CoA_Oxase/DH_mid-dom_sf"/>
</dbReference>
<dbReference type="CDD" id="cd01151">
    <property type="entry name" value="GCD"/>
    <property type="match status" value="1"/>
</dbReference>
<dbReference type="Gene3D" id="1.20.140.10">
    <property type="entry name" value="Butyryl-CoA Dehydrogenase, subunit A, domain 3"/>
    <property type="match status" value="1"/>
</dbReference>
<evidence type="ECO:0000313" key="15">
    <source>
        <dbReference type="EMBL" id="SDO35294.1"/>
    </source>
</evidence>
<sequence length="393" mass="43446">MSQITPVTWDDPFRLVDQLSEEERMVHQTARDYCQEKLLPRVLEANRHEIFHREIMNEMGELGLLGATIDGYGCAGLNYVSYGLIAREVECVDSGYRSAMSVQSSLVMYPIHAFGSEEQREKYLPRLASGEWVGCFGLTEPDHGSDPGGMATRATRTRDGWRLNGTKTWITNSPIADVFVVWAKDDEGVINGFILEKGMQGLSAPKIEGKFSLRASITGQIAMQDVEVSEAQRLPHVKGLKGPFSCLNRARYGIAWGAMGAAEACWHAGRDYTLERKQFGRPLAANQLIQKKLADMQTEIALGLQAALRVGRMIDDGQLVPEAISLIKRNNCGKALDIARVARDMHGGNGISDEYHVIRHVMNLEAVNTYEGTHDVHALILGRSQTGLQAFTG</sequence>
<keyword evidence="4 11" id="KW-0274">FAD</keyword>
<comment type="catalytic activity">
    <reaction evidence="10">
        <text>glutaryl-CoA + oxidized [electron-transfer flavoprotein] + 2 H(+) = (2E)-butenoyl-CoA + reduced [electron-transfer flavoprotein] + CO2</text>
        <dbReference type="Rhea" id="RHEA:13389"/>
        <dbReference type="Rhea" id="RHEA-COMP:10685"/>
        <dbReference type="Rhea" id="RHEA-COMP:10686"/>
        <dbReference type="ChEBI" id="CHEBI:15378"/>
        <dbReference type="ChEBI" id="CHEBI:16526"/>
        <dbReference type="ChEBI" id="CHEBI:57332"/>
        <dbReference type="ChEBI" id="CHEBI:57378"/>
        <dbReference type="ChEBI" id="CHEBI:57692"/>
        <dbReference type="ChEBI" id="CHEBI:58307"/>
        <dbReference type="EC" id="1.3.8.6"/>
    </reaction>
</comment>
<dbReference type="GO" id="GO:0004361">
    <property type="term" value="F:glutaryl-CoA dehydrogenase activity"/>
    <property type="evidence" value="ECO:0007669"/>
    <property type="project" value="UniProtKB-EC"/>
</dbReference>
<dbReference type="AlphaFoldDB" id="A0A1H0IUW2"/>
<feature type="domain" description="Acyl-CoA oxidase/dehydrogenase middle" evidence="13">
    <location>
        <begin position="135"/>
        <end position="226"/>
    </location>
</feature>
<dbReference type="InterPro" id="IPR036250">
    <property type="entry name" value="AcylCo_DH-like_C"/>
</dbReference>
<evidence type="ECO:0000259" key="12">
    <source>
        <dbReference type="Pfam" id="PF00441"/>
    </source>
</evidence>
<dbReference type="Pfam" id="PF00441">
    <property type="entry name" value="Acyl-CoA_dh_1"/>
    <property type="match status" value="1"/>
</dbReference>
<dbReference type="GO" id="GO:0046949">
    <property type="term" value="P:fatty-acyl-CoA biosynthetic process"/>
    <property type="evidence" value="ECO:0007669"/>
    <property type="project" value="TreeGrafter"/>
</dbReference>
<dbReference type="GO" id="GO:0000062">
    <property type="term" value="F:fatty-acyl-CoA binding"/>
    <property type="evidence" value="ECO:0007669"/>
    <property type="project" value="TreeGrafter"/>
</dbReference>
<evidence type="ECO:0000256" key="4">
    <source>
        <dbReference type="ARBA" id="ARBA00022827"/>
    </source>
</evidence>
<evidence type="ECO:0000256" key="6">
    <source>
        <dbReference type="ARBA" id="ARBA00023002"/>
    </source>
</evidence>
<dbReference type="GO" id="GO:0050660">
    <property type="term" value="F:flavin adenine dinucleotide binding"/>
    <property type="evidence" value="ECO:0007669"/>
    <property type="project" value="InterPro"/>
</dbReference>
<dbReference type="GO" id="GO:0033539">
    <property type="term" value="P:fatty acid beta-oxidation using acyl-CoA dehydrogenase"/>
    <property type="evidence" value="ECO:0007669"/>
    <property type="project" value="TreeGrafter"/>
</dbReference>
<evidence type="ECO:0000256" key="8">
    <source>
        <dbReference type="ARBA" id="ARBA00037927"/>
    </source>
</evidence>
<keyword evidence="5" id="KW-0809">Transit peptide</keyword>
<comment type="pathway">
    <text evidence="7">Amino-acid metabolism; lysine degradation.</text>
</comment>
<dbReference type="SUPFAM" id="SSF47203">
    <property type="entry name" value="Acyl-CoA dehydrogenase C-terminal domain-like"/>
    <property type="match status" value="1"/>
</dbReference>
<feature type="domain" description="Acyl-CoA dehydrogenase/oxidase N-terminal" evidence="14">
    <location>
        <begin position="20"/>
        <end position="131"/>
    </location>
</feature>
<dbReference type="InterPro" id="IPR037069">
    <property type="entry name" value="AcylCoA_DH/ox_N_sf"/>
</dbReference>
<organism evidence="15 16">
    <name type="scientific">Halomonas shengliensis</name>
    <dbReference type="NCBI Taxonomy" id="419597"/>
    <lineage>
        <taxon>Bacteria</taxon>
        <taxon>Pseudomonadati</taxon>
        <taxon>Pseudomonadota</taxon>
        <taxon>Gammaproteobacteria</taxon>
        <taxon>Oceanospirillales</taxon>
        <taxon>Halomonadaceae</taxon>
        <taxon>Halomonas</taxon>
    </lineage>
</organism>
<keyword evidence="16" id="KW-1185">Reference proteome</keyword>
<feature type="domain" description="Acyl-CoA dehydrogenase/oxidase C-terminal" evidence="12">
    <location>
        <begin position="240"/>
        <end position="384"/>
    </location>
</feature>
<accession>A0A1H0IUW2</accession>
<gene>
    <name evidence="15" type="ORF">SAMN04487957_105273</name>
</gene>
<dbReference type="PROSITE" id="PS00073">
    <property type="entry name" value="ACYL_COA_DH_2"/>
    <property type="match status" value="1"/>
</dbReference>
<dbReference type="Gene3D" id="1.10.540.10">
    <property type="entry name" value="Acyl-CoA dehydrogenase/oxidase, N-terminal domain"/>
    <property type="match status" value="1"/>
</dbReference>
<dbReference type="FunFam" id="2.40.110.10:FF:000008">
    <property type="entry name" value="Glutaryl-CoA dehydrogenase, mitochondrial"/>
    <property type="match status" value="1"/>
</dbReference>
<dbReference type="SUPFAM" id="SSF56645">
    <property type="entry name" value="Acyl-CoA dehydrogenase NM domain-like"/>
    <property type="match status" value="1"/>
</dbReference>
<evidence type="ECO:0000259" key="14">
    <source>
        <dbReference type="Pfam" id="PF02771"/>
    </source>
</evidence>
<evidence type="ECO:0000256" key="9">
    <source>
        <dbReference type="ARBA" id="ARBA00039033"/>
    </source>
</evidence>
<dbReference type="Pfam" id="PF02771">
    <property type="entry name" value="Acyl-CoA_dh_N"/>
    <property type="match status" value="1"/>
</dbReference>
<evidence type="ECO:0000256" key="1">
    <source>
        <dbReference type="ARBA" id="ARBA00001974"/>
    </source>
</evidence>
<dbReference type="InterPro" id="IPR006089">
    <property type="entry name" value="Acyl-CoA_DH_CS"/>
</dbReference>
<dbReference type="PANTHER" id="PTHR42807">
    <property type="entry name" value="GLUTARYL-COA DEHYDROGENASE, MITOCHONDRIAL"/>
    <property type="match status" value="1"/>
</dbReference>
<dbReference type="FunFam" id="1.10.540.10:FF:000003">
    <property type="entry name" value="glutaryl-CoA dehydrogenase, mitochondrial"/>
    <property type="match status" value="1"/>
</dbReference>
<dbReference type="PANTHER" id="PTHR42807:SF1">
    <property type="entry name" value="GLUTARYL-COA DEHYDROGENASE, MITOCHONDRIAL"/>
    <property type="match status" value="1"/>
</dbReference>
<evidence type="ECO:0000256" key="7">
    <source>
        <dbReference type="ARBA" id="ARBA00037899"/>
    </source>
</evidence>
<dbReference type="EC" id="1.3.8.6" evidence="9"/>
<dbReference type="OrthoDB" id="9770681at2"/>
<dbReference type="FunFam" id="1.20.140.10:FF:000006">
    <property type="entry name" value="Glutaryl-CoA dehydrogenase, mitochondrial"/>
    <property type="match status" value="1"/>
</dbReference>
<dbReference type="Proteomes" id="UP000199075">
    <property type="component" value="Unassembled WGS sequence"/>
</dbReference>
<dbReference type="Pfam" id="PF02770">
    <property type="entry name" value="Acyl-CoA_dh_M"/>
    <property type="match status" value="1"/>
</dbReference>
<comment type="similarity">
    <text evidence="2 11">Belongs to the acyl-CoA dehydrogenase family.</text>
</comment>
<evidence type="ECO:0000259" key="13">
    <source>
        <dbReference type="Pfam" id="PF02770"/>
    </source>
</evidence>
<dbReference type="InterPro" id="IPR013786">
    <property type="entry name" value="AcylCoA_DH/ox_N"/>
</dbReference>
<comment type="cofactor">
    <cofactor evidence="1 11">
        <name>FAD</name>
        <dbReference type="ChEBI" id="CHEBI:57692"/>
    </cofactor>
</comment>
<evidence type="ECO:0000313" key="16">
    <source>
        <dbReference type="Proteomes" id="UP000199075"/>
    </source>
</evidence>
<dbReference type="InterPro" id="IPR052033">
    <property type="entry name" value="Glutaryl-CoA_DH_mitochondrial"/>
</dbReference>
<dbReference type="Gene3D" id="2.40.110.10">
    <property type="entry name" value="Butyryl-CoA Dehydrogenase, subunit A, domain 2"/>
    <property type="match status" value="1"/>
</dbReference>
<evidence type="ECO:0000256" key="5">
    <source>
        <dbReference type="ARBA" id="ARBA00022946"/>
    </source>
</evidence>
<dbReference type="STRING" id="419597.SAMN04487957_105273"/>
<evidence type="ECO:0000256" key="3">
    <source>
        <dbReference type="ARBA" id="ARBA00022630"/>
    </source>
</evidence>
<evidence type="ECO:0000256" key="2">
    <source>
        <dbReference type="ARBA" id="ARBA00009347"/>
    </source>
</evidence>
<dbReference type="EMBL" id="FNIV01000005">
    <property type="protein sequence ID" value="SDO35294.1"/>
    <property type="molecule type" value="Genomic_DNA"/>
</dbReference>
<keyword evidence="3 11" id="KW-0285">Flavoprotein</keyword>
<proteinExistence type="inferred from homology"/>
<dbReference type="RefSeq" id="WP_089678709.1">
    <property type="nucleotide sequence ID" value="NZ_FNIV01000005.1"/>
</dbReference>